<dbReference type="Proteomes" id="UP000248021">
    <property type="component" value="Unassembled WGS sequence"/>
</dbReference>
<dbReference type="GO" id="GO:0004029">
    <property type="term" value="F:aldehyde dehydrogenase (NAD+) activity"/>
    <property type="evidence" value="ECO:0007669"/>
    <property type="project" value="TreeGrafter"/>
</dbReference>
<keyword evidence="2" id="KW-1185">Reference proteome</keyword>
<dbReference type="SUPFAM" id="SSF51735">
    <property type="entry name" value="NAD(P)-binding Rossmann-fold domains"/>
    <property type="match status" value="1"/>
</dbReference>
<proteinExistence type="predicted"/>
<dbReference type="PANTHER" id="PTHR48079">
    <property type="entry name" value="PROTEIN YEEZ"/>
    <property type="match status" value="1"/>
</dbReference>
<evidence type="ECO:0000313" key="1">
    <source>
        <dbReference type="EMBL" id="PXW51349.1"/>
    </source>
</evidence>
<dbReference type="PANTHER" id="PTHR48079:SF6">
    <property type="entry name" value="NAD(P)-BINDING DOMAIN-CONTAINING PROTEIN-RELATED"/>
    <property type="match status" value="1"/>
</dbReference>
<dbReference type="Gene3D" id="3.40.50.720">
    <property type="entry name" value="NAD(P)-binding Rossmann-like Domain"/>
    <property type="match status" value="1"/>
</dbReference>
<dbReference type="InterPro" id="IPR051783">
    <property type="entry name" value="NAD(P)-dependent_oxidoreduct"/>
</dbReference>
<dbReference type="InterPro" id="IPR036291">
    <property type="entry name" value="NAD(P)-bd_dom_sf"/>
</dbReference>
<dbReference type="AlphaFoldDB" id="A0A2V3TRW1"/>
<organism evidence="1 2">
    <name type="scientific">Chelatococcus asaccharovorans</name>
    <dbReference type="NCBI Taxonomy" id="28210"/>
    <lineage>
        <taxon>Bacteria</taxon>
        <taxon>Pseudomonadati</taxon>
        <taxon>Pseudomonadota</taxon>
        <taxon>Alphaproteobacteria</taxon>
        <taxon>Hyphomicrobiales</taxon>
        <taxon>Chelatococcaceae</taxon>
        <taxon>Chelatococcus</taxon>
    </lineage>
</organism>
<gene>
    <name evidence="1" type="ORF">C7450_12031</name>
</gene>
<accession>A0A2V3TRW1</accession>
<dbReference type="RefSeq" id="WP_110378372.1">
    <property type="nucleotide sequence ID" value="NZ_JAHBRY010000001.1"/>
</dbReference>
<evidence type="ECO:0000313" key="2">
    <source>
        <dbReference type="Proteomes" id="UP000248021"/>
    </source>
</evidence>
<name>A0A2V3TRW1_9HYPH</name>
<dbReference type="OrthoDB" id="9808276at2"/>
<dbReference type="EMBL" id="QJJK01000020">
    <property type="protein sequence ID" value="PXW51349.1"/>
    <property type="molecule type" value="Genomic_DNA"/>
</dbReference>
<reference evidence="1 2" key="1">
    <citation type="submission" date="2018-05" db="EMBL/GenBank/DDBJ databases">
        <title>Genomic Encyclopedia of Type Strains, Phase IV (KMG-IV): sequencing the most valuable type-strain genomes for metagenomic binning, comparative biology and taxonomic classification.</title>
        <authorList>
            <person name="Goeker M."/>
        </authorList>
    </citation>
    <scope>NUCLEOTIDE SEQUENCE [LARGE SCALE GENOMIC DNA]</scope>
    <source>
        <strain evidence="1 2">DSM 6462</strain>
    </source>
</reference>
<sequence>MRLFVFGLGFSAQAFIRQHRAQFSAIAGTVRSAGKATALTPLGVEALSFTGTEAAEPAISAWLAKADGVLVSVPPGADGCPALRAFAPEITTSRTIRWIGYLSTVGVYGDHGGAWVDETSALLTHNTRSLLRIEAERSWATQAATAGHALDILRLPGIYGPGRNALVDVAEGRARRIARPGQVFNRIHVDDIAATLATLTARAAGGPAEPRIGIYNVSDDEPAPQGDVITYAASLLGIAPPPETTLEEAGLSPMGLSFWTENKRIANARLKAELGIQLAYPNYRIGLDALFAAGEGRPTA</sequence>
<protein>
    <submittedName>
        <fullName evidence="1">Nucleoside-diphosphate-sugar epimerase</fullName>
    </submittedName>
</protein>
<dbReference type="GO" id="GO:0005737">
    <property type="term" value="C:cytoplasm"/>
    <property type="evidence" value="ECO:0007669"/>
    <property type="project" value="TreeGrafter"/>
</dbReference>
<dbReference type="CDD" id="cd05266">
    <property type="entry name" value="SDR_a4"/>
    <property type="match status" value="1"/>
</dbReference>
<comment type="caution">
    <text evidence="1">The sequence shown here is derived from an EMBL/GenBank/DDBJ whole genome shotgun (WGS) entry which is preliminary data.</text>
</comment>